<keyword evidence="2" id="KW-1185">Reference proteome</keyword>
<dbReference type="Proteomes" id="UP000652219">
    <property type="component" value="Unassembled WGS sequence"/>
</dbReference>
<dbReference type="AlphaFoldDB" id="A0A8H6IN61"/>
<dbReference type="EMBL" id="WIGN01000592">
    <property type="protein sequence ID" value="KAF6787611.1"/>
    <property type="molecule type" value="Genomic_DNA"/>
</dbReference>
<proteinExistence type="predicted"/>
<gene>
    <name evidence="1" type="ORF">CSOJ01_15191</name>
</gene>
<reference evidence="1 2" key="1">
    <citation type="journal article" date="2020" name="Phytopathology">
        <title>Genome Sequence Resources of Colletotrichum truncatum, C. plurivorum, C. musicola, and C. sojae: Four Species Pathogenic to Soybean (Glycine max).</title>
        <authorList>
            <person name="Rogerio F."/>
            <person name="Boufleur T.R."/>
            <person name="Ciampi-Guillardi M."/>
            <person name="Sukno S.A."/>
            <person name="Thon M.R."/>
            <person name="Massola Junior N.S."/>
            <person name="Baroncelli R."/>
        </authorList>
    </citation>
    <scope>NUCLEOTIDE SEQUENCE [LARGE SCALE GENOMIC DNA]</scope>
    <source>
        <strain evidence="1 2">LFN0009</strain>
    </source>
</reference>
<comment type="caution">
    <text evidence="1">The sequence shown here is derived from an EMBL/GenBank/DDBJ whole genome shotgun (WGS) entry which is preliminary data.</text>
</comment>
<organism evidence="1 2">
    <name type="scientific">Colletotrichum sojae</name>
    <dbReference type="NCBI Taxonomy" id="2175907"/>
    <lineage>
        <taxon>Eukaryota</taxon>
        <taxon>Fungi</taxon>
        <taxon>Dikarya</taxon>
        <taxon>Ascomycota</taxon>
        <taxon>Pezizomycotina</taxon>
        <taxon>Sordariomycetes</taxon>
        <taxon>Hypocreomycetidae</taxon>
        <taxon>Glomerellales</taxon>
        <taxon>Glomerellaceae</taxon>
        <taxon>Colletotrichum</taxon>
        <taxon>Colletotrichum orchidearum species complex</taxon>
    </lineage>
</organism>
<accession>A0A8H6IN61</accession>
<name>A0A8H6IN61_9PEZI</name>
<sequence>MMCLPTIAAECTEDVRTLRGGKTTISVSSEVWAHSVIFEGRQYLSSLSNAPDDYHDARVFAPNPESRVMALHLREDYLGVREVVFRYQCPENGDSSVAACQDSWWRIGLKLRCIPLEDGKESLDPLQRILFSVPSPALRMTSLKVSPPVGRMTAMPINDPRVTAYSTHWSSRIMFSKQPLEVMSLKHNQFRTDKGRSVVFGSDSRTQTKSDAFLLDLPCREEASQIFLEESPRGVRNVAFESASPKLNLTLVPTPHGLIRVPMSTPWKPIFFSGASLAGLSEVVPCKGHVGPLDAIIGLLLRYSDGREASLGQGRIAWMLP</sequence>
<evidence type="ECO:0000313" key="2">
    <source>
        <dbReference type="Proteomes" id="UP000652219"/>
    </source>
</evidence>
<evidence type="ECO:0000313" key="1">
    <source>
        <dbReference type="EMBL" id="KAF6787611.1"/>
    </source>
</evidence>
<protein>
    <submittedName>
        <fullName evidence="1">Uncharacterized protein</fullName>
    </submittedName>
</protein>